<dbReference type="AlphaFoldDB" id="A0AAV3U2H1"/>
<dbReference type="RefSeq" id="WP_345421438.1">
    <property type="nucleotide sequence ID" value="NZ_AP031496.1"/>
</dbReference>
<reference evidence="2" key="1">
    <citation type="journal article" date="2019" name="Int. J. Syst. Evol. Microbiol.">
        <title>The Global Catalogue of Microorganisms (GCM) 10K type strain sequencing project: providing services to taxonomists for standard genome sequencing and annotation.</title>
        <authorList>
            <consortium name="The Broad Institute Genomics Platform"/>
            <consortium name="The Broad Institute Genome Sequencing Center for Infectious Disease"/>
            <person name="Wu L."/>
            <person name="Ma J."/>
        </authorList>
    </citation>
    <scope>NUCLEOTIDE SEQUENCE [LARGE SCALE GENOMIC DNA]</scope>
    <source>
        <strain evidence="2">JCM 19134</strain>
    </source>
</reference>
<dbReference type="InterPro" id="IPR016155">
    <property type="entry name" value="Mopterin_synth/thiamin_S_b"/>
</dbReference>
<evidence type="ECO:0000313" key="1">
    <source>
        <dbReference type="EMBL" id="GAA4942602.1"/>
    </source>
</evidence>
<evidence type="ECO:0000313" key="2">
    <source>
        <dbReference type="Proteomes" id="UP001409585"/>
    </source>
</evidence>
<dbReference type="InterPro" id="IPR003749">
    <property type="entry name" value="ThiS/MoaD-like"/>
</dbReference>
<proteinExistence type="predicted"/>
<accession>A0AAV3U2H1</accession>
<dbReference type="Pfam" id="PF02597">
    <property type="entry name" value="ThiS"/>
    <property type="match status" value="1"/>
</dbReference>
<organism evidence="1 2">
    <name type="scientific">Halioxenophilus aromaticivorans</name>
    <dbReference type="NCBI Taxonomy" id="1306992"/>
    <lineage>
        <taxon>Bacteria</taxon>
        <taxon>Pseudomonadati</taxon>
        <taxon>Pseudomonadota</taxon>
        <taxon>Gammaproteobacteria</taxon>
        <taxon>Alteromonadales</taxon>
        <taxon>Alteromonadaceae</taxon>
        <taxon>Halioxenophilus</taxon>
    </lineage>
</organism>
<dbReference type="PANTHER" id="PTHR34472">
    <property type="entry name" value="SULFUR CARRIER PROTEIN THIS"/>
    <property type="match status" value="1"/>
</dbReference>
<comment type="caution">
    <text evidence="1">The sequence shown here is derived from an EMBL/GenBank/DDBJ whole genome shotgun (WGS) entry which is preliminary data.</text>
</comment>
<dbReference type="CDD" id="cd00565">
    <property type="entry name" value="Ubl_ThiS"/>
    <property type="match status" value="1"/>
</dbReference>
<name>A0AAV3U2H1_9ALTE</name>
<keyword evidence="2" id="KW-1185">Reference proteome</keyword>
<dbReference type="PANTHER" id="PTHR34472:SF1">
    <property type="entry name" value="SULFUR CARRIER PROTEIN THIS"/>
    <property type="match status" value="1"/>
</dbReference>
<dbReference type="InterPro" id="IPR012675">
    <property type="entry name" value="Beta-grasp_dom_sf"/>
</dbReference>
<dbReference type="NCBIfam" id="TIGR01683">
    <property type="entry name" value="thiS"/>
    <property type="match status" value="1"/>
</dbReference>
<evidence type="ECO:0008006" key="3">
    <source>
        <dbReference type="Google" id="ProtNLM"/>
    </source>
</evidence>
<dbReference type="SUPFAM" id="SSF54285">
    <property type="entry name" value="MoaD/ThiS"/>
    <property type="match status" value="1"/>
</dbReference>
<sequence length="67" mass="7291">MITILVNGKPEQIPAPENLQNFLQAWSGLPEHYAIAVNQQFVAKENYPQQAITAGDAIEILVAMQGG</sequence>
<dbReference type="EMBL" id="BAABLX010000016">
    <property type="protein sequence ID" value="GAA4942602.1"/>
    <property type="molecule type" value="Genomic_DNA"/>
</dbReference>
<gene>
    <name evidence="1" type="ORF">GCM10025791_21410</name>
</gene>
<dbReference type="InterPro" id="IPR010035">
    <property type="entry name" value="Thi_S"/>
</dbReference>
<dbReference type="Proteomes" id="UP001409585">
    <property type="component" value="Unassembled WGS sequence"/>
</dbReference>
<dbReference type="Gene3D" id="3.10.20.30">
    <property type="match status" value="1"/>
</dbReference>
<protein>
    <recommendedName>
        <fullName evidence="3">Thiamine biosynthesis protein ThiS</fullName>
    </recommendedName>
</protein>